<keyword evidence="7 10" id="KW-0472">Membrane</keyword>
<dbReference type="InterPro" id="IPR004268">
    <property type="entry name" value="MurJ"/>
</dbReference>
<accession>A0AAJ4RE53</accession>
<feature type="transmembrane region" description="Helical" evidence="10">
    <location>
        <begin position="176"/>
        <end position="198"/>
    </location>
</feature>
<feature type="transmembrane region" description="Helical" evidence="10">
    <location>
        <begin position="304"/>
        <end position="321"/>
    </location>
</feature>
<feature type="transmembrane region" description="Helical" evidence="10">
    <location>
        <begin position="380"/>
        <end position="399"/>
    </location>
</feature>
<dbReference type="EMBL" id="RJVK01000001">
    <property type="protein sequence ID" value="ROR40914.1"/>
    <property type="molecule type" value="Genomic_DNA"/>
</dbReference>
<dbReference type="RefSeq" id="WP_123352151.1">
    <property type="nucleotide sequence ID" value="NZ_CP027432.2"/>
</dbReference>
<evidence type="ECO:0000313" key="14">
    <source>
        <dbReference type="Proteomes" id="UP000298805"/>
    </source>
</evidence>
<keyword evidence="4 10" id="KW-0133">Cell shape</keyword>
<dbReference type="Pfam" id="PF03023">
    <property type="entry name" value="MurJ"/>
    <property type="match status" value="1"/>
</dbReference>
<dbReference type="Proteomes" id="UP000298805">
    <property type="component" value="Chromosome"/>
</dbReference>
<name>A0AAJ4RE53_9BACT</name>
<evidence type="ECO:0000313" key="11">
    <source>
        <dbReference type="EMBL" id="QCI29219.1"/>
    </source>
</evidence>
<comment type="function">
    <text evidence="8 10">Involved in peptidoglycan biosynthesis. Transports lipid-linked peptidoglycan precursors from the inner to the outer leaflet of the cytoplasmic membrane.</text>
</comment>
<keyword evidence="2 10" id="KW-1003">Cell membrane</keyword>
<evidence type="ECO:0000256" key="4">
    <source>
        <dbReference type="ARBA" id="ARBA00022960"/>
    </source>
</evidence>
<reference evidence="11" key="3">
    <citation type="submission" date="2019-06" db="EMBL/GenBank/DDBJ databases">
        <title>A comparative analysis of the Nautiliaceae.</title>
        <authorList>
            <person name="Grosche A."/>
            <person name="Smedile F."/>
            <person name="Vetriani C."/>
        </authorList>
    </citation>
    <scope>NUCLEOTIDE SEQUENCE</scope>
    <source>
        <strain evidence="11">TB6</strain>
    </source>
</reference>
<dbReference type="PANTHER" id="PTHR47019:SF1">
    <property type="entry name" value="LIPID II FLIPPASE MURJ"/>
    <property type="match status" value="1"/>
</dbReference>
<sequence>MIKSIIVNFVGIFNSRILGFIRDLLSASVLGANIYSDIFFVAFKFPNLFRRIFAEGAFTQSFLPSFAKSPYKPKFAWKVFITFLLIILGITILVNLFSYQITSILAYGFSQKAKEIAAPLVAINFWYLDLIFIVTFFASLLQYKNHFATTAFSTALLNISLIAALLYSMNLPKEKIIWYLSWAVVIGGAAQVIAHLIAAKRYKILKFLYIGAKSKKEVDLSTFKKHFLPSVFGNSTAHLSAFLDTWLASFLAAGSISYLYYANRLFQLPFALFAIAISTVLFPKITKALNNNQEKIALENMKKAFWYLFYLLIFASIVAIADAKEIVKLLFQRGAFTQKDTIETSVVLIMYMIGLVPFGLNKLFSSYLYATHRHLKAAKYSAISLGVNIVFSIALIFPLKVYGLALASSIGGIVLFFLTLKEFGFKLFINFFQKKYVLLMFLVIFGSIISAIVFKYAIIFLEGVL</sequence>
<dbReference type="GO" id="GO:0005886">
    <property type="term" value="C:plasma membrane"/>
    <property type="evidence" value="ECO:0007669"/>
    <property type="project" value="UniProtKB-SubCell"/>
</dbReference>
<dbReference type="PRINTS" id="PR01806">
    <property type="entry name" value="VIRFACTRMVIN"/>
</dbReference>
<keyword evidence="10" id="KW-0813">Transport</keyword>
<proteinExistence type="inferred from homology"/>
<reference evidence="14" key="1">
    <citation type="submission" date="2018-03" db="EMBL/GenBank/DDBJ databases">
        <title>A comparative analysis of the Nautiliaceae.</title>
        <authorList>
            <person name="Grosche A."/>
            <person name="Smedile F."/>
            <person name="Vetriani C."/>
        </authorList>
    </citation>
    <scope>NUCLEOTIDE SEQUENCE [LARGE SCALE GENOMIC DNA]</scope>
    <source>
        <strain evidence="14">TB6</strain>
    </source>
</reference>
<evidence type="ECO:0000256" key="1">
    <source>
        <dbReference type="ARBA" id="ARBA00004651"/>
    </source>
</evidence>
<evidence type="ECO:0000313" key="13">
    <source>
        <dbReference type="Proteomes" id="UP000272781"/>
    </source>
</evidence>
<evidence type="ECO:0000256" key="2">
    <source>
        <dbReference type="ARBA" id="ARBA00022475"/>
    </source>
</evidence>
<comment type="similarity">
    <text evidence="9 10">Belongs to the MurJ/MviN family.</text>
</comment>
<dbReference type="HAMAP" id="MF_02078">
    <property type="entry name" value="MurJ_MviN"/>
    <property type="match status" value="1"/>
</dbReference>
<evidence type="ECO:0000256" key="8">
    <source>
        <dbReference type="ARBA" id="ARBA00060041"/>
    </source>
</evidence>
<feature type="transmembrane region" description="Helical" evidence="10">
    <location>
        <begin position="341"/>
        <end position="360"/>
    </location>
</feature>
<gene>
    <name evidence="10 11" type="primary">murJ</name>
    <name evidence="11" type="ORF">C6V80_05155</name>
    <name evidence="12" type="ORF">EDC58_0395</name>
</gene>
<dbReference type="Proteomes" id="UP000272781">
    <property type="component" value="Unassembled WGS sequence"/>
</dbReference>
<evidence type="ECO:0000256" key="10">
    <source>
        <dbReference type="HAMAP-Rule" id="MF_02078"/>
    </source>
</evidence>
<dbReference type="PANTHER" id="PTHR47019">
    <property type="entry name" value="LIPID II FLIPPASE MURJ"/>
    <property type="match status" value="1"/>
</dbReference>
<dbReference type="GO" id="GO:0008360">
    <property type="term" value="P:regulation of cell shape"/>
    <property type="evidence" value="ECO:0007669"/>
    <property type="project" value="UniProtKB-KW"/>
</dbReference>
<dbReference type="GO" id="GO:0071555">
    <property type="term" value="P:cell wall organization"/>
    <property type="evidence" value="ECO:0007669"/>
    <property type="project" value="UniProtKB-KW"/>
</dbReference>
<evidence type="ECO:0000256" key="3">
    <source>
        <dbReference type="ARBA" id="ARBA00022692"/>
    </source>
</evidence>
<dbReference type="GO" id="GO:0009252">
    <property type="term" value="P:peptidoglycan biosynthetic process"/>
    <property type="evidence" value="ECO:0007669"/>
    <property type="project" value="UniProtKB-UniRule"/>
</dbReference>
<evidence type="ECO:0000313" key="12">
    <source>
        <dbReference type="EMBL" id="ROR40914.1"/>
    </source>
</evidence>
<feature type="transmembrane region" description="Helical" evidence="10">
    <location>
        <begin position="147"/>
        <end position="170"/>
    </location>
</feature>
<evidence type="ECO:0000256" key="7">
    <source>
        <dbReference type="ARBA" id="ARBA00023136"/>
    </source>
</evidence>
<dbReference type="CDD" id="cd13123">
    <property type="entry name" value="MATE_MurJ_like"/>
    <property type="match status" value="1"/>
</dbReference>
<evidence type="ECO:0000256" key="6">
    <source>
        <dbReference type="ARBA" id="ARBA00022989"/>
    </source>
</evidence>
<keyword evidence="10" id="KW-0961">Cell wall biogenesis/degradation</keyword>
<comment type="subcellular location">
    <subcellularLocation>
        <location evidence="1 10">Cell membrane</location>
        <topology evidence="1 10">Multi-pass membrane protein</topology>
    </subcellularLocation>
</comment>
<dbReference type="NCBIfam" id="TIGR01695">
    <property type="entry name" value="murJ_mviN"/>
    <property type="match status" value="1"/>
</dbReference>
<feature type="transmembrane region" description="Helical" evidence="10">
    <location>
        <begin position="116"/>
        <end position="140"/>
    </location>
</feature>
<dbReference type="GO" id="GO:0034204">
    <property type="term" value="P:lipid translocation"/>
    <property type="evidence" value="ECO:0007669"/>
    <property type="project" value="TreeGrafter"/>
</dbReference>
<keyword evidence="14" id="KW-1185">Reference proteome</keyword>
<dbReference type="GO" id="GO:0015648">
    <property type="term" value="F:lipid-linked peptidoglycan transporter activity"/>
    <property type="evidence" value="ECO:0007669"/>
    <property type="project" value="UniProtKB-UniRule"/>
</dbReference>
<keyword evidence="3 10" id="KW-0812">Transmembrane</keyword>
<organism evidence="12 13">
    <name type="scientific">Caminibacter pacificus</name>
    <dbReference type="NCBI Taxonomy" id="1424653"/>
    <lineage>
        <taxon>Bacteria</taxon>
        <taxon>Pseudomonadati</taxon>
        <taxon>Campylobacterota</taxon>
        <taxon>Epsilonproteobacteria</taxon>
        <taxon>Nautiliales</taxon>
        <taxon>Nautiliaceae</taxon>
        <taxon>Caminibacter</taxon>
    </lineage>
</organism>
<keyword evidence="6 10" id="KW-1133">Transmembrane helix</keyword>
<keyword evidence="5 10" id="KW-0573">Peptidoglycan synthesis</keyword>
<feature type="transmembrane region" description="Helical" evidence="10">
    <location>
        <begin position="75"/>
        <end position="96"/>
    </location>
</feature>
<dbReference type="AlphaFoldDB" id="A0AAJ4RE53"/>
<feature type="transmembrane region" description="Helical" evidence="10">
    <location>
        <begin position="405"/>
        <end position="424"/>
    </location>
</feature>
<evidence type="ECO:0000256" key="5">
    <source>
        <dbReference type="ARBA" id="ARBA00022984"/>
    </source>
</evidence>
<comment type="pathway">
    <text evidence="10">Cell wall biogenesis; peptidoglycan biosynthesis.</text>
</comment>
<dbReference type="EMBL" id="CP027432">
    <property type="protein sequence ID" value="QCI29219.1"/>
    <property type="molecule type" value="Genomic_DNA"/>
</dbReference>
<dbReference type="InterPro" id="IPR051050">
    <property type="entry name" value="Lipid_II_flippase_MurJ/MviN"/>
</dbReference>
<protein>
    <recommendedName>
        <fullName evidence="10">Probable lipid II flippase MurJ</fullName>
    </recommendedName>
</protein>
<comment type="caution">
    <text evidence="10">Lacks conserved residue(s) required for the propagation of feature annotation.</text>
</comment>
<feature type="transmembrane region" description="Helical" evidence="10">
    <location>
        <begin position="241"/>
        <end position="260"/>
    </location>
</feature>
<evidence type="ECO:0000256" key="9">
    <source>
        <dbReference type="ARBA" id="ARBA00061532"/>
    </source>
</evidence>
<feature type="transmembrane region" description="Helical" evidence="10">
    <location>
        <begin position="266"/>
        <end position="283"/>
    </location>
</feature>
<feature type="transmembrane region" description="Helical" evidence="10">
    <location>
        <begin position="436"/>
        <end position="459"/>
    </location>
</feature>
<reference evidence="12 13" key="2">
    <citation type="submission" date="2018-11" db="EMBL/GenBank/DDBJ databases">
        <title>Genomic Encyclopedia of Type Strains, Phase IV (KMG-IV): sequencing the most valuable type-strain genomes for metagenomic binning, comparative biology and taxonomic classification.</title>
        <authorList>
            <person name="Goeker M."/>
        </authorList>
    </citation>
    <scope>NUCLEOTIDE SEQUENCE [LARGE SCALE GENOMIC DNA]</scope>
    <source>
        <strain evidence="12 13">DSM 27783</strain>
    </source>
</reference>